<protein>
    <recommendedName>
        <fullName evidence="3">HAD-like protein</fullName>
    </recommendedName>
</protein>
<dbReference type="EMBL" id="ML119065">
    <property type="protein sequence ID" value="ROT34800.1"/>
    <property type="molecule type" value="Genomic_DNA"/>
</dbReference>
<dbReference type="RefSeq" id="XP_028462606.1">
    <property type="nucleotide sequence ID" value="XM_028615711.1"/>
</dbReference>
<dbReference type="SUPFAM" id="SSF56784">
    <property type="entry name" value="HAD-like"/>
    <property type="match status" value="1"/>
</dbReference>
<dbReference type="PANTHER" id="PTHR28181:SF1">
    <property type="entry name" value="COLD TOLERANCE PROTEIN 1"/>
    <property type="match status" value="1"/>
</dbReference>
<evidence type="ECO:0000313" key="1">
    <source>
        <dbReference type="EMBL" id="ROT34800.1"/>
    </source>
</evidence>
<accession>A0A3N2PK42</accession>
<dbReference type="PANTHER" id="PTHR28181">
    <property type="entry name" value="UPF0655 PROTEIN YCR015C"/>
    <property type="match status" value="1"/>
</dbReference>
<dbReference type="Pfam" id="PF12710">
    <property type="entry name" value="HAD"/>
    <property type="match status" value="1"/>
</dbReference>
<dbReference type="Gene3D" id="3.40.50.1000">
    <property type="entry name" value="HAD superfamily/HAD-like"/>
    <property type="match status" value="1"/>
</dbReference>
<dbReference type="Proteomes" id="UP000272025">
    <property type="component" value="Unassembled WGS sequence"/>
</dbReference>
<dbReference type="AlphaFoldDB" id="A0A3N2PK42"/>
<dbReference type="STRING" id="1314773.A0A3N2PK42"/>
<keyword evidence="2" id="KW-1185">Reference proteome</keyword>
<evidence type="ECO:0000313" key="2">
    <source>
        <dbReference type="Proteomes" id="UP000272025"/>
    </source>
</evidence>
<dbReference type="GeneID" id="39584188"/>
<proteinExistence type="predicted"/>
<sequence>MLQPTCSLVLDFDGTITVHDTIANLAEVGVAAQQCRAAQASPTWPEIVDAYQREYAQHVSCYLPAANDRQCLDDELQFLRSLRSVELRSIRLVESSGLYQGVTEEMLFAAGQDALRCHRVTIRDGFDELIRLAEEKAWRTSVLSVNWSRSFIRGVLSGYSIDTIVANEINADGTITGPAIFSADKRHGTLASCMDKACALSELVAYNGIDIKRLVYFGDSVTDIECLLLGKGVILSTHNNSNLIQTLQRVGLNIPEVRDLVPEGTLAWACSFLDILESGFLNQFY</sequence>
<organism evidence="1 2">
    <name type="scientific">Sodiomyces alkalinus (strain CBS 110278 / VKM F-3762 / F11)</name>
    <name type="common">Alkaliphilic filamentous fungus</name>
    <dbReference type="NCBI Taxonomy" id="1314773"/>
    <lineage>
        <taxon>Eukaryota</taxon>
        <taxon>Fungi</taxon>
        <taxon>Dikarya</taxon>
        <taxon>Ascomycota</taxon>
        <taxon>Pezizomycotina</taxon>
        <taxon>Sordariomycetes</taxon>
        <taxon>Hypocreomycetidae</taxon>
        <taxon>Glomerellales</taxon>
        <taxon>Plectosphaerellaceae</taxon>
        <taxon>Sodiomyces</taxon>
    </lineage>
</organism>
<dbReference type="NCBIfam" id="TIGR01488">
    <property type="entry name" value="HAD-SF-IB"/>
    <property type="match status" value="1"/>
</dbReference>
<dbReference type="InterPro" id="IPR023214">
    <property type="entry name" value="HAD_sf"/>
</dbReference>
<reference evidence="1 2" key="1">
    <citation type="journal article" date="2018" name="Mol. Ecol.">
        <title>The obligate alkalophilic soda-lake fungus Sodiomyces alkalinus has shifted to a protein diet.</title>
        <authorList>
            <person name="Grum-Grzhimaylo A.A."/>
            <person name="Falkoski D.L."/>
            <person name="van den Heuvel J."/>
            <person name="Valero-Jimenez C.A."/>
            <person name="Min B."/>
            <person name="Choi I.G."/>
            <person name="Lipzen A."/>
            <person name="Daum C.G."/>
            <person name="Aanen D.K."/>
            <person name="Tsang A."/>
            <person name="Henrissat B."/>
            <person name="Bilanenko E.N."/>
            <person name="de Vries R.P."/>
            <person name="van Kan J.A.L."/>
            <person name="Grigoriev I.V."/>
            <person name="Debets A.J.M."/>
        </authorList>
    </citation>
    <scope>NUCLEOTIDE SEQUENCE [LARGE SCALE GENOMIC DNA]</scope>
    <source>
        <strain evidence="1 2">F11</strain>
    </source>
</reference>
<name>A0A3N2PK42_SODAK</name>
<dbReference type="OrthoDB" id="10255128at2759"/>
<dbReference type="InterPro" id="IPR036412">
    <property type="entry name" value="HAD-like_sf"/>
</dbReference>
<dbReference type="InterPro" id="IPR050849">
    <property type="entry name" value="HAD-like_hydrolase_phosphatase"/>
</dbReference>
<gene>
    <name evidence="1" type="ORF">SODALDRAFT_81538</name>
</gene>
<evidence type="ECO:0008006" key="3">
    <source>
        <dbReference type="Google" id="ProtNLM"/>
    </source>
</evidence>